<gene>
    <name evidence="1" type="ORF">FKW44_019251</name>
</gene>
<organism evidence="1 2">
    <name type="scientific">Caligus rogercresseyi</name>
    <name type="common">Sea louse</name>
    <dbReference type="NCBI Taxonomy" id="217165"/>
    <lineage>
        <taxon>Eukaryota</taxon>
        <taxon>Metazoa</taxon>
        <taxon>Ecdysozoa</taxon>
        <taxon>Arthropoda</taxon>
        <taxon>Crustacea</taxon>
        <taxon>Multicrustacea</taxon>
        <taxon>Hexanauplia</taxon>
        <taxon>Copepoda</taxon>
        <taxon>Siphonostomatoida</taxon>
        <taxon>Caligidae</taxon>
        <taxon>Caligus</taxon>
    </lineage>
</organism>
<keyword evidence="2" id="KW-1185">Reference proteome</keyword>
<sequence>MFCRTQSDCFGVANPRQWPLGSAKPNRVFWGYKSTTNDPQVPSNTIRVFWGYKSPTNGPLGSAKPIGVFWG</sequence>
<evidence type="ECO:0000313" key="1">
    <source>
        <dbReference type="EMBL" id="QQP38628.1"/>
    </source>
</evidence>
<reference evidence="2" key="1">
    <citation type="submission" date="2021-01" db="EMBL/GenBank/DDBJ databases">
        <title>Caligus Genome Assembly.</title>
        <authorList>
            <person name="Gallardo-Escarate C."/>
        </authorList>
    </citation>
    <scope>NUCLEOTIDE SEQUENCE [LARGE SCALE GENOMIC DNA]</scope>
</reference>
<evidence type="ECO:0000313" key="2">
    <source>
        <dbReference type="Proteomes" id="UP000595437"/>
    </source>
</evidence>
<protein>
    <submittedName>
        <fullName evidence="1">Uncharacterized protein</fullName>
    </submittedName>
</protein>
<dbReference type="EMBL" id="CP045902">
    <property type="protein sequence ID" value="QQP38628.1"/>
    <property type="molecule type" value="Genomic_DNA"/>
</dbReference>
<proteinExistence type="predicted"/>
<accession>A0A7T8GVM3</accession>
<dbReference type="Proteomes" id="UP000595437">
    <property type="component" value="Chromosome 13"/>
</dbReference>
<dbReference type="AlphaFoldDB" id="A0A7T8GVM3"/>
<name>A0A7T8GVM3_CALRO</name>